<evidence type="ECO:0000313" key="3">
    <source>
        <dbReference type="Proteomes" id="UP001189624"/>
    </source>
</evidence>
<feature type="compositionally biased region" description="Polar residues" evidence="1">
    <location>
        <begin position="223"/>
        <end position="232"/>
    </location>
</feature>
<feature type="region of interest" description="Disordered" evidence="1">
    <location>
        <begin position="154"/>
        <end position="232"/>
    </location>
</feature>
<feature type="compositionally biased region" description="Polar residues" evidence="1">
    <location>
        <begin position="155"/>
        <end position="174"/>
    </location>
</feature>
<keyword evidence="3" id="KW-1185">Reference proteome</keyword>
<reference evidence="2" key="1">
    <citation type="submission" date="2023-10" db="EMBL/GenBank/DDBJ databases">
        <authorList>
            <person name="Domelevo Entfellner J.-B."/>
        </authorList>
    </citation>
    <scope>NUCLEOTIDE SEQUENCE</scope>
</reference>
<proteinExistence type="predicted"/>
<dbReference type="Proteomes" id="UP001189624">
    <property type="component" value="Chromosome 1"/>
</dbReference>
<evidence type="ECO:0000313" key="2">
    <source>
        <dbReference type="EMBL" id="CAJ1835700.1"/>
    </source>
</evidence>
<name>A0AA86V5W6_9FABA</name>
<sequence length="232" mass="25549">MPFDETKPSDEDHGALNPFTRMSLGHDCPRGFFSKSFSSRWHDLTTTTSTAGKVENKNKLGVSAQEEPFMKNGAGQVRKLGLGGKKFSRKEVTYVDYSKNGKGADGETSKISGNDSGSLKKPSGSRDQKNDAQKLVITGPKQYLKSTKFVILSSIPPSTNPKSCSQDCKYNNLRSSSSPEQQISEEPTQSSTQKDETQRFSEAAKEIASLIYKDYKGKPSHRSPINNQEPKN</sequence>
<accession>A0AA86V5W6</accession>
<feature type="compositionally biased region" description="Low complexity" evidence="1">
    <location>
        <begin position="175"/>
        <end position="192"/>
    </location>
</feature>
<dbReference type="EMBL" id="OY731398">
    <property type="protein sequence ID" value="CAJ1835700.1"/>
    <property type="molecule type" value="Genomic_DNA"/>
</dbReference>
<organism evidence="2 3">
    <name type="scientific">Sphenostylis stenocarpa</name>
    <dbReference type="NCBI Taxonomy" id="92480"/>
    <lineage>
        <taxon>Eukaryota</taxon>
        <taxon>Viridiplantae</taxon>
        <taxon>Streptophyta</taxon>
        <taxon>Embryophyta</taxon>
        <taxon>Tracheophyta</taxon>
        <taxon>Spermatophyta</taxon>
        <taxon>Magnoliopsida</taxon>
        <taxon>eudicotyledons</taxon>
        <taxon>Gunneridae</taxon>
        <taxon>Pentapetalae</taxon>
        <taxon>rosids</taxon>
        <taxon>fabids</taxon>
        <taxon>Fabales</taxon>
        <taxon>Fabaceae</taxon>
        <taxon>Papilionoideae</taxon>
        <taxon>50 kb inversion clade</taxon>
        <taxon>NPAAA clade</taxon>
        <taxon>indigoferoid/millettioid clade</taxon>
        <taxon>Phaseoleae</taxon>
        <taxon>Sphenostylis</taxon>
    </lineage>
</organism>
<evidence type="ECO:0000256" key="1">
    <source>
        <dbReference type="SAM" id="MobiDB-lite"/>
    </source>
</evidence>
<feature type="region of interest" description="Disordered" evidence="1">
    <location>
        <begin position="94"/>
        <end position="137"/>
    </location>
</feature>
<feature type="compositionally biased region" description="Basic and acidic residues" evidence="1">
    <location>
        <begin position="193"/>
        <end position="205"/>
    </location>
</feature>
<dbReference type="AlphaFoldDB" id="A0AA86V5W6"/>
<protein>
    <submittedName>
        <fullName evidence="2">Uncharacterized protein</fullName>
    </submittedName>
</protein>
<dbReference type="Gramene" id="rna-AYBTSS11_LOCUS1520">
    <property type="protein sequence ID" value="CAJ1835700.1"/>
    <property type="gene ID" value="gene-AYBTSS11_LOCUS1520"/>
</dbReference>
<gene>
    <name evidence="2" type="ORF">AYBTSS11_LOCUS1520</name>
</gene>